<keyword evidence="4" id="KW-0812">Transmembrane</keyword>
<dbReference type="EMBL" id="JAKNSF020000037">
    <property type="protein sequence ID" value="KAK7727612.1"/>
    <property type="molecule type" value="Genomic_DNA"/>
</dbReference>
<feature type="transmembrane region" description="Helical" evidence="4">
    <location>
        <begin position="278"/>
        <end position="297"/>
    </location>
</feature>
<protein>
    <recommendedName>
        <fullName evidence="5">Major facilitator superfamily (MFS) profile domain-containing protein</fullName>
    </recommendedName>
</protein>
<feature type="transmembrane region" description="Helical" evidence="4">
    <location>
        <begin position="82"/>
        <end position="104"/>
    </location>
</feature>
<feature type="transmembrane region" description="Helical" evidence="4">
    <location>
        <begin position="200"/>
        <end position="220"/>
    </location>
</feature>
<dbReference type="SUPFAM" id="SSF103473">
    <property type="entry name" value="MFS general substrate transporter"/>
    <property type="match status" value="1"/>
</dbReference>
<evidence type="ECO:0000256" key="4">
    <source>
        <dbReference type="SAM" id="Phobius"/>
    </source>
</evidence>
<dbReference type="Proteomes" id="UP001430848">
    <property type="component" value="Unassembled WGS sequence"/>
</dbReference>
<feature type="transmembrane region" description="Helical" evidence="4">
    <location>
        <begin position="167"/>
        <end position="188"/>
    </location>
</feature>
<dbReference type="InterPro" id="IPR050327">
    <property type="entry name" value="Proton-linked_MCT"/>
</dbReference>
<dbReference type="Gene3D" id="1.20.1250.20">
    <property type="entry name" value="MFS general substrate transporter like domains"/>
    <property type="match status" value="2"/>
</dbReference>
<feature type="domain" description="Major facilitator superfamily (MFS) profile" evidence="5">
    <location>
        <begin position="43"/>
        <end position="422"/>
    </location>
</feature>
<feature type="region of interest" description="Disordered" evidence="3">
    <location>
        <begin position="1"/>
        <end position="34"/>
    </location>
</feature>
<evidence type="ECO:0000256" key="3">
    <source>
        <dbReference type="SAM" id="MobiDB-lite"/>
    </source>
</evidence>
<feature type="transmembrane region" description="Helical" evidence="4">
    <location>
        <begin position="309"/>
        <end position="327"/>
    </location>
</feature>
<name>A0ABR1P6E9_DIAER</name>
<evidence type="ECO:0000313" key="6">
    <source>
        <dbReference type="EMBL" id="KAK7727612.1"/>
    </source>
</evidence>
<evidence type="ECO:0000313" key="7">
    <source>
        <dbReference type="Proteomes" id="UP001430848"/>
    </source>
</evidence>
<sequence>MASPLKSPVSLSRDDKETAEKSASPPGPVGITPPPNGGTRAWLQVFGAFGVFFNTWGLLNTFGVFQTYYETGELFVESSSNISWVGSIQAFLVLVAGLISGPLYDRGFLRFQVTVGAFLVVFGHMMLSLATRYWEVVLAQGFCIGLGAGLMFTPSVTVLQSYFSTKIGLATGIAAAGSSLGGIIYPIVLYQLIDKIGFPWSVRVIGFICLATLIPPVLLLRQRVKPPRVRAMFDTMAFTDGAWLLFTFGCLLGFAGLYVMLFYLSYYGLATGTTDASMAFYVVPILNASSMFGRTLPNWLSDTTGPLNVLVPGAFICGVLVLCMQAVHSLAGYILIAILFGFFSGIFIALPTVVYIVLTQDKSRIGTRIGMGFALLALGMLVGGPGGGAILGPDQDWTSTWVFGGVMLLASGLVFAILRVWKFGAKLNTKA</sequence>
<dbReference type="InterPro" id="IPR011701">
    <property type="entry name" value="MFS"/>
</dbReference>
<dbReference type="PROSITE" id="PS50850">
    <property type="entry name" value="MFS"/>
    <property type="match status" value="1"/>
</dbReference>
<feature type="transmembrane region" description="Helical" evidence="4">
    <location>
        <begin position="398"/>
        <end position="421"/>
    </location>
</feature>
<comment type="similarity">
    <text evidence="2">Belongs to the major facilitator superfamily. Monocarboxylate porter (TC 2.A.1.13) family.</text>
</comment>
<feature type="transmembrane region" description="Helical" evidence="4">
    <location>
        <begin position="370"/>
        <end position="392"/>
    </location>
</feature>
<feature type="compositionally biased region" description="Pro residues" evidence="3">
    <location>
        <begin position="25"/>
        <end position="34"/>
    </location>
</feature>
<proteinExistence type="inferred from homology"/>
<organism evidence="6 7">
    <name type="scientific">Diaporthe eres</name>
    <name type="common">Phomopsis oblonga</name>
    <dbReference type="NCBI Taxonomy" id="83184"/>
    <lineage>
        <taxon>Eukaryota</taxon>
        <taxon>Fungi</taxon>
        <taxon>Dikarya</taxon>
        <taxon>Ascomycota</taxon>
        <taxon>Pezizomycotina</taxon>
        <taxon>Sordariomycetes</taxon>
        <taxon>Sordariomycetidae</taxon>
        <taxon>Diaporthales</taxon>
        <taxon>Diaporthaceae</taxon>
        <taxon>Diaporthe</taxon>
        <taxon>Diaporthe eres species complex</taxon>
    </lineage>
</organism>
<accession>A0ABR1P6E9</accession>
<feature type="transmembrane region" description="Helical" evidence="4">
    <location>
        <begin position="111"/>
        <end position="131"/>
    </location>
</feature>
<dbReference type="PANTHER" id="PTHR11360">
    <property type="entry name" value="MONOCARBOXYLATE TRANSPORTER"/>
    <property type="match status" value="1"/>
</dbReference>
<reference evidence="6 7" key="1">
    <citation type="submission" date="2024-02" db="EMBL/GenBank/DDBJ databases">
        <title>De novo assembly and annotation of 12 fungi associated with fruit tree decline syndrome in Ontario, Canada.</title>
        <authorList>
            <person name="Sulman M."/>
            <person name="Ellouze W."/>
            <person name="Ilyukhin E."/>
        </authorList>
    </citation>
    <scope>NUCLEOTIDE SEQUENCE [LARGE SCALE GENOMIC DNA]</scope>
    <source>
        <strain evidence="6 7">M169</strain>
    </source>
</reference>
<comment type="subcellular location">
    <subcellularLocation>
        <location evidence="1">Membrane</location>
        <topology evidence="1">Multi-pass membrane protein</topology>
    </subcellularLocation>
</comment>
<dbReference type="InterPro" id="IPR036259">
    <property type="entry name" value="MFS_trans_sf"/>
</dbReference>
<feature type="transmembrane region" description="Helical" evidence="4">
    <location>
        <begin position="41"/>
        <end position="62"/>
    </location>
</feature>
<evidence type="ECO:0000256" key="2">
    <source>
        <dbReference type="ARBA" id="ARBA00006727"/>
    </source>
</evidence>
<feature type="transmembrane region" description="Helical" evidence="4">
    <location>
        <begin position="137"/>
        <end position="160"/>
    </location>
</feature>
<keyword evidence="7" id="KW-1185">Reference proteome</keyword>
<feature type="transmembrane region" description="Helical" evidence="4">
    <location>
        <begin position="241"/>
        <end position="266"/>
    </location>
</feature>
<evidence type="ECO:0000259" key="5">
    <source>
        <dbReference type="PROSITE" id="PS50850"/>
    </source>
</evidence>
<keyword evidence="4" id="KW-0472">Membrane</keyword>
<dbReference type="Pfam" id="PF07690">
    <property type="entry name" value="MFS_1"/>
    <property type="match status" value="1"/>
</dbReference>
<dbReference type="PANTHER" id="PTHR11360:SF234">
    <property type="entry name" value="MFS-TYPE TRANSPORTER DBAD-RELATED"/>
    <property type="match status" value="1"/>
</dbReference>
<evidence type="ECO:0000256" key="1">
    <source>
        <dbReference type="ARBA" id="ARBA00004141"/>
    </source>
</evidence>
<feature type="transmembrane region" description="Helical" evidence="4">
    <location>
        <begin position="333"/>
        <end position="358"/>
    </location>
</feature>
<comment type="caution">
    <text evidence="6">The sequence shown here is derived from an EMBL/GenBank/DDBJ whole genome shotgun (WGS) entry which is preliminary data.</text>
</comment>
<gene>
    <name evidence="6" type="ORF">SLS63_007054</name>
</gene>
<keyword evidence="4" id="KW-1133">Transmembrane helix</keyword>
<dbReference type="InterPro" id="IPR020846">
    <property type="entry name" value="MFS_dom"/>
</dbReference>